<dbReference type="Pfam" id="PF07690">
    <property type="entry name" value="MFS_1"/>
    <property type="match status" value="1"/>
</dbReference>
<reference evidence="8" key="1">
    <citation type="submission" date="2022-01" db="EMBL/GenBank/DDBJ databases">
        <title>Genome-Based Taxonomic Classification of the Phylum Actinobacteria.</title>
        <authorList>
            <person name="Gao Y."/>
        </authorList>
    </citation>
    <scope>NUCLEOTIDE SEQUENCE</scope>
    <source>
        <strain evidence="8">KLBMP 8922</strain>
    </source>
</reference>
<dbReference type="InterPro" id="IPR011701">
    <property type="entry name" value="MFS"/>
</dbReference>
<protein>
    <submittedName>
        <fullName evidence="8">MFS transporter</fullName>
    </submittedName>
</protein>
<organism evidence="8 9">
    <name type="scientific">Yinghuangia soli</name>
    <dbReference type="NCBI Taxonomy" id="2908204"/>
    <lineage>
        <taxon>Bacteria</taxon>
        <taxon>Bacillati</taxon>
        <taxon>Actinomycetota</taxon>
        <taxon>Actinomycetes</taxon>
        <taxon>Kitasatosporales</taxon>
        <taxon>Streptomycetaceae</taxon>
        <taxon>Yinghuangia</taxon>
    </lineage>
</organism>
<feature type="transmembrane region" description="Helical" evidence="6">
    <location>
        <begin position="175"/>
        <end position="194"/>
    </location>
</feature>
<dbReference type="PROSITE" id="PS50850">
    <property type="entry name" value="MFS"/>
    <property type="match status" value="1"/>
</dbReference>
<feature type="compositionally biased region" description="Low complexity" evidence="5">
    <location>
        <begin position="444"/>
        <end position="453"/>
    </location>
</feature>
<feature type="region of interest" description="Disordered" evidence="5">
    <location>
        <begin position="442"/>
        <end position="480"/>
    </location>
</feature>
<name>A0AA41U2P6_9ACTN</name>
<evidence type="ECO:0000313" key="8">
    <source>
        <dbReference type="EMBL" id="MCF2530910.1"/>
    </source>
</evidence>
<feature type="transmembrane region" description="Helical" evidence="6">
    <location>
        <begin position="419"/>
        <end position="436"/>
    </location>
</feature>
<feature type="transmembrane region" description="Helical" evidence="6">
    <location>
        <begin position="153"/>
        <end position="169"/>
    </location>
</feature>
<comment type="subcellular location">
    <subcellularLocation>
        <location evidence="1">Cell membrane</location>
        <topology evidence="1">Multi-pass membrane protein</topology>
    </subcellularLocation>
</comment>
<accession>A0AA41U2P6</accession>
<feature type="transmembrane region" description="Helical" evidence="6">
    <location>
        <begin position="110"/>
        <end position="132"/>
    </location>
</feature>
<feature type="transmembrane region" description="Helical" evidence="6">
    <location>
        <begin position="328"/>
        <end position="348"/>
    </location>
</feature>
<comment type="caution">
    <text evidence="8">The sequence shown here is derived from an EMBL/GenBank/DDBJ whole genome shotgun (WGS) entry which is preliminary data.</text>
</comment>
<keyword evidence="2 6" id="KW-0812">Transmembrane</keyword>
<evidence type="ECO:0000256" key="1">
    <source>
        <dbReference type="ARBA" id="ARBA00004651"/>
    </source>
</evidence>
<evidence type="ECO:0000256" key="4">
    <source>
        <dbReference type="ARBA" id="ARBA00023136"/>
    </source>
</evidence>
<feature type="region of interest" description="Disordered" evidence="5">
    <location>
        <begin position="200"/>
        <end position="249"/>
    </location>
</feature>
<keyword evidence="4 6" id="KW-0472">Membrane</keyword>
<feature type="transmembrane region" description="Helical" evidence="6">
    <location>
        <begin position="296"/>
        <end position="316"/>
    </location>
</feature>
<feature type="transmembrane region" description="Helical" evidence="6">
    <location>
        <begin position="389"/>
        <end position="413"/>
    </location>
</feature>
<dbReference type="EMBL" id="JAKFHA010000019">
    <property type="protein sequence ID" value="MCF2530910.1"/>
    <property type="molecule type" value="Genomic_DNA"/>
</dbReference>
<feature type="transmembrane region" description="Helical" evidence="6">
    <location>
        <begin position="354"/>
        <end position="377"/>
    </location>
</feature>
<feature type="domain" description="Major facilitator superfamily (MFS) profile" evidence="7">
    <location>
        <begin position="19"/>
        <end position="440"/>
    </location>
</feature>
<evidence type="ECO:0000256" key="6">
    <source>
        <dbReference type="SAM" id="Phobius"/>
    </source>
</evidence>
<evidence type="ECO:0000259" key="7">
    <source>
        <dbReference type="PROSITE" id="PS50850"/>
    </source>
</evidence>
<dbReference type="Proteomes" id="UP001165378">
    <property type="component" value="Unassembled WGS sequence"/>
</dbReference>
<dbReference type="SUPFAM" id="SSF103473">
    <property type="entry name" value="MFS general substrate transporter"/>
    <property type="match status" value="1"/>
</dbReference>
<keyword evidence="9" id="KW-1185">Reference proteome</keyword>
<keyword evidence="3 6" id="KW-1133">Transmembrane helix</keyword>
<evidence type="ECO:0000256" key="3">
    <source>
        <dbReference type="ARBA" id="ARBA00022989"/>
    </source>
</evidence>
<proteinExistence type="predicted"/>
<dbReference type="Gene3D" id="1.20.1250.20">
    <property type="entry name" value="MFS general substrate transporter like domains"/>
    <property type="match status" value="1"/>
</dbReference>
<feature type="compositionally biased region" description="Basic residues" evidence="5">
    <location>
        <begin position="459"/>
        <end position="471"/>
    </location>
</feature>
<evidence type="ECO:0000256" key="5">
    <source>
        <dbReference type="SAM" id="MobiDB-lite"/>
    </source>
</evidence>
<feature type="transmembrane region" description="Helical" evidence="6">
    <location>
        <begin position="20"/>
        <end position="41"/>
    </location>
</feature>
<dbReference type="InterPro" id="IPR036259">
    <property type="entry name" value="MFS_trans_sf"/>
</dbReference>
<dbReference type="RefSeq" id="WP_235055579.1">
    <property type="nucleotide sequence ID" value="NZ_JAKFHA010000019.1"/>
</dbReference>
<sequence length="480" mass="48689">MSAPDRSAARSGSDPVRSAVYAVAACHFVASFAALGLPPYLVEILPTLGDEEARWAGVLYVVPTVCGALAAPVWGRLGDRFGRKRLLLRAQLGLAVAFLLTGLAQSLPAFTAALVLQGLLGGTFAASTGYLAGVLPTGRLAWALTLMQGSARAALVAAPVVVGLLAPVLPPHRQYLVMALLPLTAAVTLALLPAPGADPAETAKASSPAGSPDSAGSADAADTTDTAAAAGSTDSCEAPNPQELPLSGVESDNAPAKHLLFAPRLRVLLALEFVFVFATIVTFPYLTALVEDRMPGLPSVTSGVVFALPHVCYLVLARPALAVATERPAQAIAAGFGLVAAGCVLHLPDAGLPLLLAARVVFGAGLTAGLVGLSALTAQMSRGRAPGSLFGTLEFVSKLGAVAAGLAASALTAHLGPDAPQAAGALLGAAAALTLVPRLRRRPANPANPANPAKEPHAPRRSLRRTSRRDRAHTGHAADR</sequence>
<dbReference type="AlphaFoldDB" id="A0AA41U2P6"/>
<dbReference type="PANTHER" id="PTHR23546:SF1">
    <property type="entry name" value="MEMBRANE PROTEIN"/>
    <property type="match status" value="1"/>
</dbReference>
<dbReference type="PANTHER" id="PTHR23546">
    <property type="entry name" value="TRANSPORT PROTEIN"/>
    <property type="match status" value="1"/>
</dbReference>
<feature type="transmembrane region" description="Helical" evidence="6">
    <location>
        <begin position="86"/>
        <end position="104"/>
    </location>
</feature>
<evidence type="ECO:0000256" key="2">
    <source>
        <dbReference type="ARBA" id="ARBA00022692"/>
    </source>
</evidence>
<gene>
    <name evidence="8" type="ORF">LZ495_27360</name>
</gene>
<dbReference type="GO" id="GO:0022857">
    <property type="term" value="F:transmembrane transporter activity"/>
    <property type="evidence" value="ECO:0007669"/>
    <property type="project" value="InterPro"/>
</dbReference>
<feature type="transmembrane region" description="Helical" evidence="6">
    <location>
        <begin position="267"/>
        <end position="290"/>
    </location>
</feature>
<feature type="compositionally biased region" description="Low complexity" evidence="5">
    <location>
        <begin position="200"/>
        <end position="235"/>
    </location>
</feature>
<dbReference type="GO" id="GO:0005886">
    <property type="term" value="C:plasma membrane"/>
    <property type="evidence" value="ECO:0007669"/>
    <property type="project" value="UniProtKB-SubCell"/>
</dbReference>
<evidence type="ECO:0000313" key="9">
    <source>
        <dbReference type="Proteomes" id="UP001165378"/>
    </source>
</evidence>
<dbReference type="InterPro" id="IPR020846">
    <property type="entry name" value="MFS_dom"/>
</dbReference>
<feature type="transmembrane region" description="Helical" evidence="6">
    <location>
        <begin position="53"/>
        <end position="74"/>
    </location>
</feature>